<feature type="region of interest" description="Disordered" evidence="1">
    <location>
        <begin position="478"/>
        <end position="514"/>
    </location>
</feature>
<gene>
    <name evidence="2" type="ORF">BJY01DRAFT_250705</name>
</gene>
<evidence type="ECO:0000313" key="2">
    <source>
        <dbReference type="EMBL" id="KAL2838962.1"/>
    </source>
</evidence>
<dbReference type="SUPFAM" id="SSF69318">
    <property type="entry name" value="Integrin alpha N-terminal domain"/>
    <property type="match status" value="1"/>
</dbReference>
<dbReference type="EMBL" id="JBFXLU010000139">
    <property type="protein sequence ID" value="KAL2838962.1"/>
    <property type="molecule type" value="Genomic_DNA"/>
</dbReference>
<comment type="caution">
    <text evidence="2">The sequence shown here is derived from an EMBL/GenBank/DDBJ whole genome shotgun (WGS) entry which is preliminary data.</text>
</comment>
<dbReference type="Proteomes" id="UP001610446">
    <property type="component" value="Unassembled WGS sequence"/>
</dbReference>
<dbReference type="InterPro" id="IPR028994">
    <property type="entry name" value="Integrin_alpha_N"/>
</dbReference>
<protein>
    <submittedName>
        <fullName evidence="2">Uncharacterized protein</fullName>
    </submittedName>
</protein>
<sequence>MKPPVGIDEKNLDTRGCNKEYGSGEYAGLMQQGSGWENGIYYHESEATESVWQYDSDKDEGQFFFAGLWGLENMGNGQSERVEELDPDLKCRPEGIVFVDTNSDGYDDNNWEDVGQIKFSQEKDRANLRFADVNGDERDDMIWVDKFNGDGCVWYNRGPGDRSKLQGSYVEWDRQERPVYQGNRAGTCIYYPDFDGNGRADLHVIQNAIANEADTWYNPSCGLENHHGDDGSCCDDPKLPMPPAIGKRDEGDSGPGYTGGTVVYIEPSFWPADYGGTGIRDGTGITVNCQPPCTYVLPPMTFASPITVSFEPSQTIVEVGCSVSAGTGVTYTSIPVATRLDIPPTTATVVPVSNVPIILGISSTVIYPQISFQADPIVITDDMAVLASVGISCLPTTAAETRIITPIPRPWHSYPPATSAIDLRRESITITHVSAAPTATCTGTGCGQLCTNLCAWQSDRPGPDCTETETDSAKATCTKTAQGQRASQAGTVRVPGADEAETAPDRSARGQETTKAYNADAVASAREACARIAEVARAISAAMEATVDHLGQAAGRGCALETCVFLLVGSIP</sequence>
<evidence type="ECO:0000313" key="3">
    <source>
        <dbReference type="Proteomes" id="UP001610446"/>
    </source>
</evidence>
<proteinExistence type="predicted"/>
<feature type="compositionally biased region" description="Polar residues" evidence="1">
    <location>
        <begin position="478"/>
        <end position="490"/>
    </location>
</feature>
<keyword evidence="3" id="KW-1185">Reference proteome</keyword>
<evidence type="ECO:0000256" key="1">
    <source>
        <dbReference type="SAM" id="MobiDB-lite"/>
    </source>
</evidence>
<organism evidence="2 3">
    <name type="scientific">Aspergillus pseudoustus</name>
    <dbReference type="NCBI Taxonomy" id="1810923"/>
    <lineage>
        <taxon>Eukaryota</taxon>
        <taxon>Fungi</taxon>
        <taxon>Dikarya</taxon>
        <taxon>Ascomycota</taxon>
        <taxon>Pezizomycotina</taxon>
        <taxon>Eurotiomycetes</taxon>
        <taxon>Eurotiomycetidae</taxon>
        <taxon>Eurotiales</taxon>
        <taxon>Aspergillaceae</taxon>
        <taxon>Aspergillus</taxon>
        <taxon>Aspergillus subgen. Nidulantes</taxon>
    </lineage>
</organism>
<accession>A0ABR4JIN8</accession>
<name>A0ABR4JIN8_9EURO</name>
<reference evidence="2 3" key="1">
    <citation type="submission" date="2024-07" db="EMBL/GenBank/DDBJ databases">
        <title>Section-level genome sequencing and comparative genomics of Aspergillus sections Usti and Cavernicolus.</title>
        <authorList>
            <consortium name="Lawrence Berkeley National Laboratory"/>
            <person name="Nybo J.L."/>
            <person name="Vesth T.C."/>
            <person name="Theobald S."/>
            <person name="Frisvad J.C."/>
            <person name="Larsen T.O."/>
            <person name="Kjaerboelling I."/>
            <person name="Rothschild-Mancinelli K."/>
            <person name="Lyhne E.K."/>
            <person name="Kogle M.E."/>
            <person name="Barry K."/>
            <person name="Clum A."/>
            <person name="Na H."/>
            <person name="Ledsgaard L."/>
            <person name="Lin J."/>
            <person name="Lipzen A."/>
            <person name="Kuo A."/>
            <person name="Riley R."/>
            <person name="Mondo S."/>
            <person name="Labutti K."/>
            <person name="Haridas S."/>
            <person name="Pangalinan J."/>
            <person name="Salamov A.A."/>
            <person name="Simmons B.A."/>
            <person name="Magnuson J.K."/>
            <person name="Chen J."/>
            <person name="Drula E."/>
            <person name="Henrissat B."/>
            <person name="Wiebenga A."/>
            <person name="Lubbers R.J."/>
            <person name="Gomes A.C."/>
            <person name="Makela M.R."/>
            <person name="Stajich J."/>
            <person name="Grigoriev I.V."/>
            <person name="Mortensen U.H."/>
            <person name="De Vries R.P."/>
            <person name="Baker S.E."/>
            <person name="Andersen M.R."/>
        </authorList>
    </citation>
    <scope>NUCLEOTIDE SEQUENCE [LARGE SCALE GENOMIC DNA]</scope>
    <source>
        <strain evidence="2 3">CBS 123904</strain>
    </source>
</reference>